<evidence type="ECO:0000256" key="2">
    <source>
        <dbReference type="ARBA" id="ARBA00022795"/>
    </source>
</evidence>
<dbReference type="PANTHER" id="PTHR39190:SF1">
    <property type="entry name" value="FLAGELLAR ASSEMBLY FACTOR FLIW"/>
    <property type="match status" value="1"/>
</dbReference>
<evidence type="ECO:0000256" key="5">
    <source>
        <dbReference type="HAMAP-Rule" id="MF_01185"/>
    </source>
</evidence>
<dbReference type="GO" id="GO:0006417">
    <property type="term" value="P:regulation of translation"/>
    <property type="evidence" value="ECO:0007669"/>
    <property type="project" value="UniProtKB-KW"/>
</dbReference>
<keyword evidence="3 5" id="KW-0810">Translation regulation</keyword>
<evidence type="ECO:0000256" key="4">
    <source>
        <dbReference type="ARBA" id="ARBA00023186"/>
    </source>
</evidence>
<gene>
    <name evidence="5 6" type="primary">fliW</name>
    <name evidence="6" type="ORF">CLTEP_12640</name>
</gene>
<organism evidence="6 7">
    <name type="scientific">Clostridium tepidiprofundi DSM 19306</name>
    <dbReference type="NCBI Taxonomy" id="1121338"/>
    <lineage>
        <taxon>Bacteria</taxon>
        <taxon>Bacillati</taxon>
        <taxon>Bacillota</taxon>
        <taxon>Clostridia</taxon>
        <taxon>Eubacteriales</taxon>
        <taxon>Clostridiaceae</taxon>
        <taxon>Clostridium</taxon>
    </lineage>
</organism>
<comment type="function">
    <text evidence="5">Acts as an anti-CsrA protein, binds CsrA and prevents it from repressing translation of its target genes, one of which is flagellin. Binds to flagellin and participates in the assembly of the flagellum.</text>
</comment>
<comment type="caution">
    <text evidence="6">The sequence shown here is derived from an EMBL/GenBank/DDBJ whole genome shotgun (WGS) entry which is preliminary data.</text>
</comment>
<keyword evidence="2 5" id="KW-1005">Bacterial flagellum biogenesis</keyword>
<dbReference type="InterPro" id="IPR024046">
    <property type="entry name" value="Flagellar_assmbl_FliW_dom_sf"/>
</dbReference>
<dbReference type="Gene3D" id="2.30.290.10">
    <property type="entry name" value="BH3618-like"/>
    <property type="match status" value="1"/>
</dbReference>
<dbReference type="Proteomes" id="UP000075531">
    <property type="component" value="Unassembled WGS sequence"/>
</dbReference>
<evidence type="ECO:0000313" key="6">
    <source>
        <dbReference type="EMBL" id="KYH34799.1"/>
    </source>
</evidence>
<sequence length="149" mass="17547">MFGDDIRMKFETKYHGTIQFNEDEIIYFKNGLPGFEELKKFIILPVEDNEFFNILHSTENNEVGFIVVSPFNVVKDYEFDLNEDKLKQLKIRDYSQVSVYNTVTLNSNIKKITVNLRAPIIINIEEKLGEQVILNDSRYLIKHPLIKEE</sequence>
<dbReference type="SUPFAM" id="SSF141457">
    <property type="entry name" value="BH3618-like"/>
    <property type="match status" value="1"/>
</dbReference>
<keyword evidence="6" id="KW-0969">Cilium</keyword>
<protein>
    <recommendedName>
        <fullName evidence="5">Flagellar assembly factor FliW</fullName>
    </recommendedName>
</protein>
<dbReference type="EMBL" id="LTBA01000010">
    <property type="protein sequence ID" value="KYH34799.1"/>
    <property type="molecule type" value="Genomic_DNA"/>
</dbReference>
<dbReference type="AlphaFoldDB" id="A0A151B4G1"/>
<dbReference type="GO" id="GO:0005737">
    <property type="term" value="C:cytoplasm"/>
    <property type="evidence" value="ECO:0007669"/>
    <property type="project" value="UniProtKB-SubCell"/>
</dbReference>
<keyword evidence="4 5" id="KW-0143">Chaperone</keyword>
<dbReference type="PANTHER" id="PTHR39190">
    <property type="entry name" value="FLAGELLAR ASSEMBLY FACTOR FLIW"/>
    <property type="match status" value="1"/>
</dbReference>
<comment type="similarity">
    <text evidence="5">Belongs to the FliW family.</text>
</comment>
<accession>A0A151B4G1</accession>
<evidence type="ECO:0000256" key="3">
    <source>
        <dbReference type="ARBA" id="ARBA00022845"/>
    </source>
</evidence>
<keyword evidence="7" id="KW-1185">Reference proteome</keyword>
<evidence type="ECO:0000256" key="1">
    <source>
        <dbReference type="ARBA" id="ARBA00022490"/>
    </source>
</evidence>
<reference evidence="6 7" key="1">
    <citation type="submission" date="2016-02" db="EMBL/GenBank/DDBJ databases">
        <title>Genome sequence of Clostridium tepidiprofundi DSM 19306.</title>
        <authorList>
            <person name="Poehlein A."/>
            <person name="Daniel R."/>
        </authorList>
    </citation>
    <scope>NUCLEOTIDE SEQUENCE [LARGE SCALE GENOMIC DNA]</scope>
    <source>
        <strain evidence="6 7">DSM 19306</strain>
    </source>
</reference>
<keyword evidence="1 5" id="KW-0963">Cytoplasm</keyword>
<keyword evidence="6" id="KW-0966">Cell projection</keyword>
<keyword evidence="6" id="KW-0282">Flagellum</keyword>
<dbReference type="HAMAP" id="MF_01185">
    <property type="entry name" value="FliW"/>
    <property type="match status" value="1"/>
</dbReference>
<dbReference type="STRING" id="1121338.CLTEP_12640"/>
<dbReference type="InterPro" id="IPR003775">
    <property type="entry name" value="Flagellar_assembly_factor_FliW"/>
</dbReference>
<dbReference type="PATRIC" id="fig|1121338.3.peg.1300"/>
<name>A0A151B4G1_9CLOT</name>
<evidence type="ECO:0000313" key="7">
    <source>
        <dbReference type="Proteomes" id="UP000075531"/>
    </source>
</evidence>
<proteinExistence type="inferred from homology"/>
<dbReference type="Pfam" id="PF02623">
    <property type="entry name" value="FliW"/>
    <property type="match status" value="1"/>
</dbReference>
<dbReference type="NCBIfam" id="NF009793">
    <property type="entry name" value="PRK13285.1-1"/>
    <property type="match status" value="1"/>
</dbReference>
<dbReference type="GO" id="GO:0044780">
    <property type="term" value="P:bacterial-type flagellum assembly"/>
    <property type="evidence" value="ECO:0007669"/>
    <property type="project" value="UniProtKB-UniRule"/>
</dbReference>
<comment type="subcellular location">
    <subcellularLocation>
        <location evidence="5">Cytoplasm</location>
    </subcellularLocation>
</comment>
<comment type="subunit">
    <text evidence="5">Interacts with translational regulator CsrA and flagellin(s).</text>
</comment>